<sequence length="244" mass="27760">MDGSVLSQDGVTVRYAKIYNMVGQEVFGKAALANPDLHNTLYPGARELRITCEHLGVARMEGVVARDSTYTVANLQAWRREGYLSCLRPTFSQMKKGILQRSPIFSPLLFDEDKLQEALYSSFFHSFHKAQCLDHPKTDPVFSPEGLLRWVVRVPFLSSQLSMRRADRPQGMGEVMSIMYLSILNTCIITTKFSMETVRTVMSAIHQDSWMVSLDLKDANLQVPINPDSQRFLHSTWKGIHFQL</sequence>
<evidence type="ECO:0000313" key="2">
    <source>
        <dbReference type="Proteomes" id="UP000324222"/>
    </source>
</evidence>
<keyword evidence="2" id="KW-1185">Reference proteome</keyword>
<name>A0A5B7GP31_PORTR</name>
<protein>
    <submittedName>
        <fullName evidence="1">Uncharacterized protein</fullName>
    </submittedName>
</protein>
<dbReference type="OrthoDB" id="6771932at2759"/>
<dbReference type="InterPro" id="IPR052055">
    <property type="entry name" value="Hepadnavirus_pol/RT"/>
</dbReference>
<dbReference type="AlphaFoldDB" id="A0A5B7GP31"/>
<dbReference type="GO" id="GO:0071897">
    <property type="term" value="P:DNA biosynthetic process"/>
    <property type="evidence" value="ECO:0007669"/>
    <property type="project" value="UniProtKB-ARBA"/>
</dbReference>
<dbReference type="Proteomes" id="UP000324222">
    <property type="component" value="Unassembled WGS sequence"/>
</dbReference>
<dbReference type="InterPro" id="IPR043502">
    <property type="entry name" value="DNA/RNA_pol_sf"/>
</dbReference>
<dbReference type="PANTHER" id="PTHR33050">
    <property type="entry name" value="REVERSE TRANSCRIPTASE DOMAIN-CONTAINING PROTEIN"/>
    <property type="match status" value="1"/>
</dbReference>
<reference evidence="1 2" key="1">
    <citation type="submission" date="2019-05" db="EMBL/GenBank/DDBJ databases">
        <title>Another draft genome of Portunus trituberculatus and its Hox gene families provides insights of decapod evolution.</title>
        <authorList>
            <person name="Jeong J.-H."/>
            <person name="Song I."/>
            <person name="Kim S."/>
            <person name="Choi T."/>
            <person name="Kim D."/>
            <person name="Ryu S."/>
            <person name="Kim W."/>
        </authorList>
    </citation>
    <scope>NUCLEOTIDE SEQUENCE [LARGE SCALE GENOMIC DNA]</scope>
    <source>
        <tissue evidence="1">Muscle</tissue>
    </source>
</reference>
<organism evidence="1 2">
    <name type="scientific">Portunus trituberculatus</name>
    <name type="common">Swimming crab</name>
    <name type="synonym">Neptunus trituberculatus</name>
    <dbReference type="NCBI Taxonomy" id="210409"/>
    <lineage>
        <taxon>Eukaryota</taxon>
        <taxon>Metazoa</taxon>
        <taxon>Ecdysozoa</taxon>
        <taxon>Arthropoda</taxon>
        <taxon>Crustacea</taxon>
        <taxon>Multicrustacea</taxon>
        <taxon>Malacostraca</taxon>
        <taxon>Eumalacostraca</taxon>
        <taxon>Eucarida</taxon>
        <taxon>Decapoda</taxon>
        <taxon>Pleocyemata</taxon>
        <taxon>Brachyura</taxon>
        <taxon>Eubrachyura</taxon>
        <taxon>Portunoidea</taxon>
        <taxon>Portunidae</taxon>
        <taxon>Portuninae</taxon>
        <taxon>Portunus</taxon>
    </lineage>
</organism>
<evidence type="ECO:0000313" key="1">
    <source>
        <dbReference type="EMBL" id="MPC60542.1"/>
    </source>
</evidence>
<comment type="caution">
    <text evidence="1">The sequence shown here is derived from an EMBL/GenBank/DDBJ whole genome shotgun (WGS) entry which is preliminary data.</text>
</comment>
<gene>
    <name evidence="1" type="ORF">E2C01_054590</name>
</gene>
<dbReference type="PANTHER" id="PTHR33050:SF7">
    <property type="entry name" value="RIBONUCLEASE H"/>
    <property type="match status" value="1"/>
</dbReference>
<dbReference type="EMBL" id="VSRR010017641">
    <property type="protein sequence ID" value="MPC60542.1"/>
    <property type="molecule type" value="Genomic_DNA"/>
</dbReference>
<accession>A0A5B7GP31</accession>
<proteinExistence type="predicted"/>
<dbReference type="SUPFAM" id="SSF56672">
    <property type="entry name" value="DNA/RNA polymerases"/>
    <property type="match status" value="1"/>
</dbReference>